<dbReference type="RefSeq" id="WP_338606690.1">
    <property type="nucleotide sequence ID" value="NZ_CP146275.1"/>
</dbReference>
<evidence type="ECO:0008006" key="4">
    <source>
        <dbReference type="Google" id="ProtNLM"/>
    </source>
</evidence>
<dbReference type="Gene3D" id="1.10.443.10">
    <property type="entry name" value="Intergrase catalytic core"/>
    <property type="match status" value="1"/>
</dbReference>
<gene>
    <name evidence="2" type="ORF">V6617_09175</name>
</gene>
<dbReference type="InterPro" id="IPR013762">
    <property type="entry name" value="Integrase-like_cat_sf"/>
</dbReference>
<dbReference type="SUPFAM" id="SSF56349">
    <property type="entry name" value="DNA breaking-rejoining enzymes"/>
    <property type="match status" value="1"/>
</dbReference>
<evidence type="ECO:0000313" key="2">
    <source>
        <dbReference type="EMBL" id="WWT31215.1"/>
    </source>
</evidence>
<name>A0ABZ2HV92_9HYPH</name>
<dbReference type="InterPro" id="IPR011010">
    <property type="entry name" value="DNA_brk_join_enz"/>
</dbReference>
<accession>A0ABZ2HV92</accession>
<proteinExistence type="predicted"/>
<dbReference type="Proteomes" id="UP001369958">
    <property type="component" value="Chromosome"/>
</dbReference>
<sequence length="739" mass="85356">MVYNEKSELARVDDYCRMRLQPVLGEQEVEGIKRYLKHLLDERSFPPYRGRLLDLTIVSDQTGIAVDALRLHRKLVQPIFDAVSRWVANDAIARAVAAERPRESLRARKPAQPRRPIIEFPDALFDEWKDPDTFEDALHLHVERHGDTLTHLFKAVVQPRDHFHQTTLLKWARGDAMPRGVKSFEILERIERRYRLPAGYFREKLPHQTRAVHGHLLKGISAPEQRRLAWHLPHDFARRPKAQQEEILSWVRKVIITGSTEYRRYQAEAMKQRYAVRFRSLQGGRRKDPANDENELDAEIKSGVIDAPEALEAEMVELLRFKTSTLTAFGLQRNGVWGEETASQKVEHLGLMFGALAAAEDSEVKGYGANVNDLCFAMLIFPSVWDWYLQWRERRRGFYTKWEADMLSIALSLVRKETGWLRQHPALAHRLCPIPGLISRADIDRVKSDWDAACDVMHKHGRNRSKEIDRVSRVHRDPFEPILPVLEADSPVGEYRKITEEILRLMPDEHRYPRAAAEAVRSFLILRLGLHTGLRQKNLRELLVCPRDRTPTSERQLEDKKCGELRWSQREQGWEILIPAVAFKNANSSFFASKPFRLVLPDFGRLYELLDAYVDRHRSKLLNGARDPGTLFVKTVKVTSANAAYNQTTFYEAWKLTIQRYGIYNPYTGRGVIKGLLPHGPHNVRDVLATHILKQTGSYEQASYAIQDTPDMVQKHYGRFLPQDKAAIAAQILNRVWAA</sequence>
<reference evidence="2 3" key="1">
    <citation type="submission" date="2024-02" db="EMBL/GenBank/DDBJ databases">
        <title>Complete genome sequence of Pelagibacterium nitratireducens ZH15.</title>
        <authorList>
            <person name="Zhao L.H."/>
        </authorList>
    </citation>
    <scope>NUCLEOTIDE SEQUENCE [LARGE SCALE GENOMIC DNA]</scope>
    <source>
        <strain evidence="2 3">ZH15</strain>
    </source>
</reference>
<keyword evidence="3" id="KW-1185">Reference proteome</keyword>
<protein>
    <recommendedName>
        <fullName evidence="4">Tyr recombinase domain-containing protein</fullName>
    </recommendedName>
</protein>
<evidence type="ECO:0000313" key="3">
    <source>
        <dbReference type="Proteomes" id="UP001369958"/>
    </source>
</evidence>
<keyword evidence="1" id="KW-0233">DNA recombination</keyword>
<dbReference type="EMBL" id="CP146275">
    <property type="protein sequence ID" value="WWT31215.1"/>
    <property type="molecule type" value="Genomic_DNA"/>
</dbReference>
<evidence type="ECO:0000256" key="1">
    <source>
        <dbReference type="ARBA" id="ARBA00023172"/>
    </source>
</evidence>
<organism evidence="2 3">
    <name type="scientific">Pelagibacterium nitratireducens</name>
    <dbReference type="NCBI Taxonomy" id="1046114"/>
    <lineage>
        <taxon>Bacteria</taxon>
        <taxon>Pseudomonadati</taxon>
        <taxon>Pseudomonadota</taxon>
        <taxon>Alphaproteobacteria</taxon>
        <taxon>Hyphomicrobiales</taxon>
        <taxon>Devosiaceae</taxon>
        <taxon>Pelagibacterium</taxon>
    </lineage>
</organism>